<feature type="transmembrane region" description="Helical" evidence="1">
    <location>
        <begin position="212"/>
        <end position="236"/>
    </location>
</feature>
<sequence>MAQEAKHANGAMSSSACGPQSDVTADVVGFSVDSGSIDAREPHDSRAGFGRVLLSCASAGDLFLSFGVALTAFIHAHRDVGVSLYCLGLQALSHWMTSLLLLLRMITEFHIARSTAGTDHEALINRTRRRAMLSREQILSISMALVMLLGSCALLFKALRKIRFWDDWYRDHLELDDDIQWTTQFLAVYGSVIYGVQAVTRCVVWYLLREQFIIHAGVASVASLLFLLVLAIASFYEAEWSWKAEPVAATVLALMMIGEGIRIVYINFHELDDAHTG</sequence>
<organism evidence="2">
    <name type="scientific">Noctiluca scintillans</name>
    <name type="common">Sea sparkle</name>
    <name type="synonym">Red tide dinoflagellate</name>
    <dbReference type="NCBI Taxonomy" id="2966"/>
    <lineage>
        <taxon>Eukaryota</taxon>
        <taxon>Sar</taxon>
        <taxon>Alveolata</taxon>
        <taxon>Dinophyceae</taxon>
        <taxon>Noctilucales</taxon>
        <taxon>Noctilucaceae</taxon>
        <taxon>Noctiluca</taxon>
    </lineage>
</organism>
<accession>A0A7S0ZTV9</accession>
<evidence type="ECO:0000313" key="2">
    <source>
        <dbReference type="EMBL" id="CAD8832155.1"/>
    </source>
</evidence>
<keyword evidence="1" id="KW-0812">Transmembrane</keyword>
<keyword evidence="1" id="KW-0472">Membrane</keyword>
<feature type="transmembrane region" description="Helical" evidence="1">
    <location>
        <begin position="82"/>
        <end position="103"/>
    </location>
</feature>
<proteinExistence type="predicted"/>
<evidence type="ECO:0008006" key="3">
    <source>
        <dbReference type="Google" id="ProtNLM"/>
    </source>
</evidence>
<reference evidence="2" key="1">
    <citation type="submission" date="2021-01" db="EMBL/GenBank/DDBJ databases">
        <authorList>
            <person name="Corre E."/>
            <person name="Pelletier E."/>
            <person name="Niang G."/>
            <person name="Scheremetjew M."/>
            <person name="Finn R."/>
            <person name="Kale V."/>
            <person name="Holt S."/>
            <person name="Cochrane G."/>
            <person name="Meng A."/>
            <person name="Brown T."/>
            <person name="Cohen L."/>
        </authorList>
    </citation>
    <scope>NUCLEOTIDE SEQUENCE</scope>
</reference>
<name>A0A7S0ZTV9_NOCSC</name>
<protein>
    <recommendedName>
        <fullName evidence="3">Transmembrane protein 163</fullName>
    </recommendedName>
</protein>
<feature type="transmembrane region" description="Helical" evidence="1">
    <location>
        <begin position="179"/>
        <end position="200"/>
    </location>
</feature>
<feature type="transmembrane region" description="Helical" evidence="1">
    <location>
        <begin position="248"/>
        <end position="268"/>
    </location>
</feature>
<gene>
    <name evidence="2" type="ORF">NSCI0253_LOCUS6502</name>
</gene>
<dbReference type="AlphaFoldDB" id="A0A7S0ZTV9"/>
<dbReference type="EMBL" id="HBFQ01009264">
    <property type="protein sequence ID" value="CAD8832155.1"/>
    <property type="molecule type" value="Transcribed_RNA"/>
</dbReference>
<feature type="transmembrane region" description="Helical" evidence="1">
    <location>
        <begin position="138"/>
        <end position="159"/>
    </location>
</feature>
<evidence type="ECO:0000256" key="1">
    <source>
        <dbReference type="SAM" id="Phobius"/>
    </source>
</evidence>
<keyword evidence="1" id="KW-1133">Transmembrane helix</keyword>
<feature type="transmembrane region" description="Helical" evidence="1">
    <location>
        <begin position="52"/>
        <end position="76"/>
    </location>
</feature>
<dbReference type="PROSITE" id="PS51257">
    <property type="entry name" value="PROKAR_LIPOPROTEIN"/>
    <property type="match status" value="1"/>
</dbReference>